<protein>
    <submittedName>
        <fullName evidence="1">Uncharacterized protein</fullName>
    </submittedName>
</protein>
<sequence length="52" mass="6465">MDKLYKKPPTVQQPRCYFTIYYSFMSRLKRTAVLYRLDFYPSGHQLRIHYSR</sequence>
<accession>I2GF57</accession>
<evidence type="ECO:0000313" key="2">
    <source>
        <dbReference type="Proteomes" id="UP000009309"/>
    </source>
</evidence>
<organism evidence="1 2">
    <name type="scientific">Fibrisoma limi BUZ 3</name>
    <dbReference type="NCBI Taxonomy" id="1185876"/>
    <lineage>
        <taxon>Bacteria</taxon>
        <taxon>Pseudomonadati</taxon>
        <taxon>Bacteroidota</taxon>
        <taxon>Cytophagia</taxon>
        <taxon>Cytophagales</taxon>
        <taxon>Spirosomataceae</taxon>
        <taxon>Fibrisoma</taxon>
    </lineage>
</organism>
<proteinExistence type="predicted"/>
<evidence type="ECO:0000313" key="1">
    <source>
        <dbReference type="EMBL" id="CCH52532.1"/>
    </source>
</evidence>
<dbReference type="EMBL" id="CAIT01000005">
    <property type="protein sequence ID" value="CCH52532.1"/>
    <property type="molecule type" value="Genomic_DNA"/>
</dbReference>
<dbReference type="STRING" id="1185876.BN8_01540"/>
<comment type="caution">
    <text evidence="1">The sequence shown here is derived from an EMBL/GenBank/DDBJ whole genome shotgun (WGS) entry which is preliminary data.</text>
</comment>
<dbReference type="Proteomes" id="UP000009309">
    <property type="component" value="Unassembled WGS sequence"/>
</dbReference>
<gene>
    <name evidence="1" type="ORF">BN8_01540</name>
</gene>
<keyword evidence="2" id="KW-1185">Reference proteome</keyword>
<name>I2GF57_9BACT</name>
<dbReference type="AlphaFoldDB" id="I2GF57"/>
<reference evidence="1 2" key="1">
    <citation type="journal article" date="2012" name="J. Bacteriol.">
        <title>Genome Sequence of the Filamentous Bacterium Fibrisoma limi BUZ 3T.</title>
        <authorList>
            <person name="Filippini M."/>
            <person name="Qi W."/>
            <person name="Jaenicke S."/>
            <person name="Goesmann A."/>
            <person name="Smits T.H."/>
            <person name="Bagheri H.C."/>
        </authorList>
    </citation>
    <scope>NUCLEOTIDE SEQUENCE [LARGE SCALE GENOMIC DNA]</scope>
    <source>
        <strain evidence="2">BUZ 3T</strain>
    </source>
</reference>